<dbReference type="CDD" id="cd00995">
    <property type="entry name" value="PBP2_NikA_DppA_OppA_like"/>
    <property type="match status" value="1"/>
</dbReference>
<dbReference type="PANTHER" id="PTHR30290:SF9">
    <property type="entry name" value="OLIGOPEPTIDE-BINDING PROTEIN APPA"/>
    <property type="match status" value="1"/>
</dbReference>
<evidence type="ECO:0000259" key="5">
    <source>
        <dbReference type="Pfam" id="PF00496"/>
    </source>
</evidence>
<accession>A0A7J3I7S0</accession>
<protein>
    <submittedName>
        <fullName evidence="6">ABC transporter substrate-binding protein</fullName>
    </submittedName>
</protein>
<dbReference type="InterPro" id="IPR000914">
    <property type="entry name" value="SBP_5_dom"/>
</dbReference>
<comment type="similarity">
    <text evidence="1">Belongs to the bacterial solute-binding protein 5 family.</text>
</comment>
<keyword evidence="4" id="KW-0472">Membrane</keyword>
<name>A0A7J3I7S0_9CREN</name>
<dbReference type="GO" id="GO:0042597">
    <property type="term" value="C:periplasmic space"/>
    <property type="evidence" value="ECO:0007669"/>
    <property type="project" value="UniProtKB-ARBA"/>
</dbReference>
<keyword evidence="4" id="KW-0812">Transmembrane</keyword>
<dbReference type="AlphaFoldDB" id="A0A7J3I7S0"/>
<feature type="transmembrane region" description="Helical" evidence="4">
    <location>
        <begin position="7"/>
        <end position="26"/>
    </location>
</feature>
<sequence>MVGRIRFIAVLAMAIVLSSLIYTLYWSRGQELIRELRVAISTDISTLDISYATGVSDFEILGKVYESLFRIDFDPRLKKLTYIPWLVESYRCINDTYCLFILRNGVSFHNGEKLTAWDVKASIERAVEVSPIGKMLLRDGYGDPVIESIIVYNSSSFALKLRRPFAPLIEHLAHLAVAIMPRTVVEKYGSGRIDSAADVIGTGPYRVVEYLRGQYVRLQRFNGYWRGEPRIESIVYTIVPDPNARIAAIETGQIDIAIGIPPEAVKQLELKGLRIYRETGVRLVIVAINTQRIPDLRIRQAMNYAVDRRAIVDTMMMGFAAVANSIVSPIFPGAASLDSYSYSPEKARQLIDEAGGVNRRLALLVSTRSPKDLELAQVVQSFLSSVGIDVEIQAMEHTAFLKKVFTEHDFDLAIYGPSPSSLYYALTYWRSGAALNAPLYSNPEVDKLLDEVTRESDRNRQYEIYRRIQEIIWFECPAIWLYYEDIIVATRPGVEDLRILPFQMLILDSITIKG</sequence>
<evidence type="ECO:0000313" key="6">
    <source>
        <dbReference type="EMBL" id="HGN36702.1"/>
    </source>
</evidence>
<dbReference type="InterPro" id="IPR039424">
    <property type="entry name" value="SBP_5"/>
</dbReference>
<dbReference type="Gene3D" id="3.10.105.10">
    <property type="entry name" value="Dipeptide-binding Protein, Domain 3"/>
    <property type="match status" value="1"/>
</dbReference>
<dbReference type="Gene3D" id="3.40.190.10">
    <property type="entry name" value="Periplasmic binding protein-like II"/>
    <property type="match status" value="1"/>
</dbReference>
<keyword evidence="4" id="KW-1133">Transmembrane helix</keyword>
<dbReference type="GO" id="GO:0015833">
    <property type="term" value="P:peptide transport"/>
    <property type="evidence" value="ECO:0007669"/>
    <property type="project" value="TreeGrafter"/>
</dbReference>
<gene>
    <name evidence="6" type="ORF">ENT87_04035</name>
</gene>
<evidence type="ECO:0000256" key="1">
    <source>
        <dbReference type="ARBA" id="ARBA00005695"/>
    </source>
</evidence>
<reference evidence="6" key="1">
    <citation type="journal article" date="2020" name="mSystems">
        <title>Genome- and Community-Level Interaction Insights into Carbon Utilization and Element Cycling Functions of Hydrothermarchaeota in Hydrothermal Sediment.</title>
        <authorList>
            <person name="Zhou Z."/>
            <person name="Liu Y."/>
            <person name="Xu W."/>
            <person name="Pan J."/>
            <person name="Luo Z.H."/>
            <person name="Li M."/>
        </authorList>
    </citation>
    <scope>NUCLEOTIDE SEQUENCE [LARGE SCALE GENOMIC DNA]</scope>
    <source>
        <strain evidence="6">SpSt-618</strain>
    </source>
</reference>
<keyword evidence="3" id="KW-0732">Signal</keyword>
<dbReference type="EMBL" id="DTAI01000118">
    <property type="protein sequence ID" value="HGN36702.1"/>
    <property type="molecule type" value="Genomic_DNA"/>
</dbReference>
<comment type="caution">
    <text evidence="6">The sequence shown here is derived from an EMBL/GenBank/DDBJ whole genome shotgun (WGS) entry which is preliminary data.</text>
</comment>
<feature type="domain" description="Solute-binding protein family 5" evidence="5">
    <location>
        <begin position="82"/>
        <end position="420"/>
    </location>
</feature>
<dbReference type="PIRSF" id="PIRSF002741">
    <property type="entry name" value="MppA"/>
    <property type="match status" value="1"/>
</dbReference>
<dbReference type="SUPFAM" id="SSF53850">
    <property type="entry name" value="Periplasmic binding protein-like II"/>
    <property type="match status" value="1"/>
</dbReference>
<keyword evidence="2" id="KW-0813">Transport</keyword>
<dbReference type="PANTHER" id="PTHR30290">
    <property type="entry name" value="PERIPLASMIC BINDING COMPONENT OF ABC TRANSPORTER"/>
    <property type="match status" value="1"/>
</dbReference>
<dbReference type="GO" id="GO:1904680">
    <property type="term" value="F:peptide transmembrane transporter activity"/>
    <property type="evidence" value="ECO:0007669"/>
    <property type="project" value="TreeGrafter"/>
</dbReference>
<evidence type="ECO:0000256" key="3">
    <source>
        <dbReference type="ARBA" id="ARBA00022729"/>
    </source>
</evidence>
<proteinExistence type="inferred from homology"/>
<dbReference type="GO" id="GO:0043190">
    <property type="term" value="C:ATP-binding cassette (ABC) transporter complex"/>
    <property type="evidence" value="ECO:0007669"/>
    <property type="project" value="InterPro"/>
</dbReference>
<dbReference type="Pfam" id="PF00496">
    <property type="entry name" value="SBP_bac_5"/>
    <property type="match status" value="1"/>
</dbReference>
<evidence type="ECO:0000256" key="2">
    <source>
        <dbReference type="ARBA" id="ARBA00022448"/>
    </source>
</evidence>
<dbReference type="InterPro" id="IPR030678">
    <property type="entry name" value="Peptide/Ni-bd"/>
</dbReference>
<evidence type="ECO:0000256" key="4">
    <source>
        <dbReference type="SAM" id="Phobius"/>
    </source>
</evidence>
<organism evidence="6">
    <name type="scientific">Ignisphaera aggregans</name>
    <dbReference type="NCBI Taxonomy" id="334771"/>
    <lineage>
        <taxon>Archaea</taxon>
        <taxon>Thermoproteota</taxon>
        <taxon>Thermoprotei</taxon>
        <taxon>Desulfurococcales</taxon>
        <taxon>Desulfurococcaceae</taxon>
        <taxon>Ignisphaera</taxon>
    </lineage>
</organism>